<evidence type="ECO:0000313" key="3">
    <source>
        <dbReference type="Proteomes" id="UP000535543"/>
    </source>
</evidence>
<reference evidence="2 3" key="1">
    <citation type="submission" date="2019-05" db="EMBL/GenBank/DDBJ databases">
        <authorList>
            <person name="Lee S.D."/>
        </authorList>
    </citation>
    <scope>NUCLEOTIDE SEQUENCE [LARGE SCALE GENOMIC DNA]</scope>
    <source>
        <strain evidence="2 3">YC2-7</strain>
    </source>
</reference>
<evidence type="ECO:0008006" key="4">
    <source>
        <dbReference type="Google" id="ProtNLM"/>
    </source>
</evidence>
<dbReference type="RefSeq" id="WP_169593351.1">
    <property type="nucleotide sequence ID" value="NZ_VCQU01000012.1"/>
</dbReference>
<dbReference type="EMBL" id="VCQU01000012">
    <property type="protein sequence ID" value="NMN98737.1"/>
    <property type="molecule type" value="Genomic_DNA"/>
</dbReference>
<proteinExistence type="predicted"/>
<accession>A0A848KT59</accession>
<dbReference type="InterPro" id="IPR025557">
    <property type="entry name" value="DUF4282"/>
</dbReference>
<dbReference type="AlphaFoldDB" id="A0A848KT59"/>
<protein>
    <recommendedName>
        <fullName evidence="4">DUF4282 domain-containing protein</fullName>
    </recommendedName>
</protein>
<keyword evidence="1" id="KW-0472">Membrane</keyword>
<dbReference type="Proteomes" id="UP000535543">
    <property type="component" value="Unassembled WGS sequence"/>
</dbReference>
<keyword evidence="3" id="KW-1185">Reference proteome</keyword>
<reference evidence="2 3" key="2">
    <citation type="submission" date="2020-06" db="EMBL/GenBank/DDBJ databases">
        <title>Antribacter stalactiti gen. nov., sp. nov., a new member of the family Nacardiaceae isolated from a cave.</title>
        <authorList>
            <person name="Kim I.S."/>
        </authorList>
    </citation>
    <scope>NUCLEOTIDE SEQUENCE [LARGE SCALE GENOMIC DNA]</scope>
    <source>
        <strain evidence="2 3">YC2-7</strain>
    </source>
</reference>
<evidence type="ECO:0000313" key="2">
    <source>
        <dbReference type="EMBL" id="NMN98737.1"/>
    </source>
</evidence>
<dbReference type="Pfam" id="PF14110">
    <property type="entry name" value="DUF4282"/>
    <property type="match status" value="1"/>
</dbReference>
<feature type="transmembrane region" description="Helical" evidence="1">
    <location>
        <begin position="77"/>
        <end position="99"/>
    </location>
</feature>
<feature type="transmembrane region" description="Helical" evidence="1">
    <location>
        <begin position="46"/>
        <end position="71"/>
    </location>
</feature>
<keyword evidence="1" id="KW-0812">Transmembrane</keyword>
<sequence length="151" mass="16741">MPDPDEERAVETNQSPERLLLAPSMAAFKQMGSVRKLFNPDLTIRFTLVVLPVLYSMAVLSLLLGGVGLIVVSFFTYWVYGIVAVVVVPPTVVVGILIARVVCELLAALELTVERVANMSDDFDDIHEIIPRFSFSLPKLISRVLPKDEKK</sequence>
<keyword evidence="1" id="KW-1133">Transmembrane helix</keyword>
<evidence type="ECO:0000256" key="1">
    <source>
        <dbReference type="SAM" id="Phobius"/>
    </source>
</evidence>
<organism evidence="2 3">
    <name type="scientific">Antrihabitans stalactiti</name>
    <dbReference type="NCBI Taxonomy" id="2584121"/>
    <lineage>
        <taxon>Bacteria</taxon>
        <taxon>Bacillati</taxon>
        <taxon>Actinomycetota</taxon>
        <taxon>Actinomycetes</taxon>
        <taxon>Mycobacteriales</taxon>
        <taxon>Nocardiaceae</taxon>
        <taxon>Antrihabitans</taxon>
    </lineage>
</organism>
<gene>
    <name evidence="2" type="ORF">FGL95_27260</name>
</gene>
<name>A0A848KT59_9NOCA</name>
<comment type="caution">
    <text evidence="2">The sequence shown here is derived from an EMBL/GenBank/DDBJ whole genome shotgun (WGS) entry which is preliminary data.</text>
</comment>